<dbReference type="SUPFAM" id="SSF88697">
    <property type="entry name" value="PUA domain-like"/>
    <property type="match status" value="1"/>
</dbReference>
<keyword evidence="2" id="KW-1185">Reference proteome</keyword>
<accession>A0A0D7AC38</accession>
<evidence type="ECO:0000313" key="2">
    <source>
        <dbReference type="Proteomes" id="UP000054144"/>
    </source>
</evidence>
<dbReference type="EMBL" id="KN881933">
    <property type="protein sequence ID" value="KIY47496.1"/>
    <property type="molecule type" value="Genomic_DNA"/>
</dbReference>
<sequence>ERVLSDAILRIKPRFAHLIASREKNHEYRKYRLHDTTVRLWLYEIEPTCAITYVIRTSRPKLPGQVRDPSGVGNDDFDAGKKVSTHGYPILGLWKLKNPLTPEAWYERFKIPMPEGHCYAPRILVECENIEDMEEIF</sequence>
<gene>
    <name evidence="1" type="ORF">FISHEDRAFT_14318</name>
</gene>
<reference evidence="1 2" key="1">
    <citation type="journal article" date="2015" name="Fungal Genet. Biol.">
        <title>Evolution of novel wood decay mechanisms in Agaricales revealed by the genome sequences of Fistulina hepatica and Cylindrobasidium torrendii.</title>
        <authorList>
            <person name="Floudas D."/>
            <person name="Held B.W."/>
            <person name="Riley R."/>
            <person name="Nagy L.G."/>
            <person name="Koehler G."/>
            <person name="Ransdell A.S."/>
            <person name="Younus H."/>
            <person name="Chow J."/>
            <person name="Chiniquy J."/>
            <person name="Lipzen A."/>
            <person name="Tritt A."/>
            <person name="Sun H."/>
            <person name="Haridas S."/>
            <person name="LaButti K."/>
            <person name="Ohm R.A."/>
            <person name="Kues U."/>
            <person name="Blanchette R.A."/>
            <person name="Grigoriev I.V."/>
            <person name="Minto R.E."/>
            <person name="Hibbett D.S."/>
        </authorList>
    </citation>
    <scope>NUCLEOTIDE SEQUENCE [LARGE SCALE GENOMIC DNA]</scope>
    <source>
        <strain evidence="1 2">ATCC 64428</strain>
    </source>
</reference>
<feature type="non-terminal residue" evidence="1">
    <location>
        <position position="137"/>
    </location>
</feature>
<name>A0A0D7AC38_9AGAR</name>
<evidence type="ECO:0000313" key="1">
    <source>
        <dbReference type="EMBL" id="KIY47496.1"/>
    </source>
</evidence>
<dbReference type="InterPro" id="IPR015947">
    <property type="entry name" value="PUA-like_sf"/>
</dbReference>
<dbReference type="Proteomes" id="UP000054144">
    <property type="component" value="Unassembled WGS sequence"/>
</dbReference>
<dbReference type="OrthoDB" id="2149705at2759"/>
<organism evidence="1 2">
    <name type="scientific">Fistulina hepatica ATCC 64428</name>
    <dbReference type="NCBI Taxonomy" id="1128425"/>
    <lineage>
        <taxon>Eukaryota</taxon>
        <taxon>Fungi</taxon>
        <taxon>Dikarya</taxon>
        <taxon>Basidiomycota</taxon>
        <taxon>Agaricomycotina</taxon>
        <taxon>Agaricomycetes</taxon>
        <taxon>Agaricomycetidae</taxon>
        <taxon>Agaricales</taxon>
        <taxon>Fistulinaceae</taxon>
        <taxon>Fistulina</taxon>
    </lineage>
</organism>
<dbReference type="AlphaFoldDB" id="A0A0D7AC38"/>
<proteinExistence type="predicted"/>
<protein>
    <submittedName>
        <fullName evidence="1">Uncharacterized protein</fullName>
    </submittedName>
</protein>
<feature type="non-terminal residue" evidence="1">
    <location>
        <position position="1"/>
    </location>
</feature>